<evidence type="ECO:0000256" key="4">
    <source>
        <dbReference type="ARBA" id="ARBA00022692"/>
    </source>
</evidence>
<dbReference type="InterPro" id="IPR027470">
    <property type="entry name" value="Cation_efflux_CTD"/>
</dbReference>
<evidence type="ECO:0000256" key="5">
    <source>
        <dbReference type="ARBA" id="ARBA00022833"/>
    </source>
</evidence>
<keyword evidence="13" id="KW-1185">Reference proteome</keyword>
<dbReference type="InterPro" id="IPR002524">
    <property type="entry name" value="Cation_efflux"/>
</dbReference>
<evidence type="ECO:0000256" key="7">
    <source>
        <dbReference type="ARBA" id="ARBA00023136"/>
    </source>
</evidence>
<feature type="domain" description="Cation efflux protein cytoplasmic" evidence="11">
    <location>
        <begin position="333"/>
        <end position="407"/>
    </location>
</feature>
<feature type="domain" description="Cation efflux protein transmembrane" evidence="10">
    <location>
        <begin position="13"/>
        <end position="290"/>
    </location>
</feature>
<feature type="compositionally biased region" description="Gly residues" evidence="8">
    <location>
        <begin position="424"/>
        <end position="440"/>
    </location>
</feature>
<dbReference type="Gene3D" id="1.20.1510.10">
    <property type="entry name" value="Cation efflux protein transmembrane domain"/>
    <property type="match status" value="1"/>
</dbReference>
<feature type="transmembrane region" description="Helical" evidence="9">
    <location>
        <begin position="85"/>
        <end position="105"/>
    </location>
</feature>
<feature type="transmembrane region" description="Helical" evidence="9">
    <location>
        <begin position="12"/>
        <end position="35"/>
    </location>
</feature>
<dbReference type="GO" id="GO:0016020">
    <property type="term" value="C:membrane"/>
    <property type="evidence" value="ECO:0007669"/>
    <property type="project" value="UniProtKB-SubCell"/>
</dbReference>
<keyword evidence="3" id="KW-0813">Transport</keyword>
<dbReference type="GeneID" id="81624955"/>
<dbReference type="AlphaFoldDB" id="A0A9X0BUR2"/>
<evidence type="ECO:0000256" key="3">
    <source>
        <dbReference type="ARBA" id="ARBA00022448"/>
    </source>
</evidence>
<gene>
    <name evidence="12" type="ORF">N7539_005104</name>
</gene>
<evidence type="ECO:0000256" key="2">
    <source>
        <dbReference type="ARBA" id="ARBA00008873"/>
    </source>
</evidence>
<feature type="transmembrane region" description="Helical" evidence="9">
    <location>
        <begin position="47"/>
        <end position="65"/>
    </location>
</feature>
<dbReference type="SUPFAM" id="SSF161111">
    <property type="entry name" value="Cation efflux protein transmembrane domain-like"/>
    <property type="match status" value="1"/>
</dbReference>
<dbReference type="SUPFAM" id="SSF160240">
    <property type="entry name" value="Cation efflux protein cytoplasmic domain-like"/>
    <property type="match status" value="1"/>
</dbReference>
<dbReference type="GO" id="GO:0006882">
    <property type="term" value="P:intracellular zinc ion homeostasis"/>
    <property type="evidence" value="ECO:0007669"/>
    <property type="project" value="TreeGrafter"/>
</dbReference>
<dbReference type="NCBIfam" id="TIGR01297">
    <property type="entry name" value="CDF"/>
    <property type="match status" value="1"/>
</dbReference>
<feature type="region of interest" description="Disordered" evidence="8">
    <location>
        <begin position="173"/>
        <end position="202"/>
    </location>
</feature>
<keyword evidence="7 9" id="KW-0472">Membrane</keyword>
<organism evidence="12 13">
    <name type="scientific">Penicillium diatomitis</name>
    <dbReference type="NCBI Taxonomy" id="2819901"/>
    <lineage>
        <taxon>Eukaryota</taxon>
        <taxon>Fungi</taxon>
        <taxon>Dikarya</taxon>
        <taxon>Ascomycota</taxon>
        <taxon>Pezizomycotina</taxon>
        <taxon>Eurotiomycetes</taxon>
        <taxon>Eurotiomycetidae</taxon>
        <taxon>Eurotiales</taxon>
        <taxon>Aspergillaceae</taxon>
        <taxon>Penicillium</taxon>
    </lineage>
</organism>
<reference evidence="12" key="1">
    <citation type="submission" date="2022-12" db="EMBL/GenBank/DDBJ databases">
        <authorList>
            <person name="Petersen C."/>
        </authorList>
    </citation>
    <scope>NUCLEOTIDE SEQUENCE</scope>
    <source>
        <strain evidence="12">IBT 30728</strain>
    </source>
</reference>
<dbReference type="RefSeq" id="XP_056789900.1">
    <property type="nucleotide sequence ID" value="XM_056934706.1"/>
</dbReference>
<evidence type="ECO:0000256" key="1">
    <source>
        <dbReference type="ARBA" id="ARBA00004141"/>
    </source>
</evidence>
<feature type="transmembrane region" description="Helical" evidence="9">
    <location>
        <begin position="125"/>
        <end position="152"/>
    </location>
</feature>
<dbReference type="InterPro" id="IPR058533">
    <property type="entry name" value="Cation_efflux_TM"/>
</dbReference>
<comment type="subcellular location">
    <subcellularLocation>
        <location evidence="1">Membrane</location>
        <topology evidence="1">Multi-pass membrane protein</topology>
    </subcellularLocation>
</comment>
<feature type="transmembrane region" description="Helical" evidence="9">
    <location>
        <begin position="274"/>
        <end position="295"/>
    </location>
</feature>
<dbReference type="Pfam" id="PF16916">
    <property type="entry name" value="ZT_dimer"/>
    <property type="match status" value="1"/>
</dbReference>
<feature type="transmembrane region" description="Helical" evidence="9">
    <location>
        <begin position="234"/>
        <end position="262"/>
    </location>
</feature>
<feature type="compositionally biased region" description="Polar residues" evidence="8">
    <location>
        <begin position="173"/>
        <end position="198"/>
    </location>
</feature>
<feature type="region of interest" description="Disordered" evidence="8">
    <location>
        <begin position="407"/>
        <end position="441"/>
    </location>
</feature>
<dbReference type="Pfam" id="PF01545">
    <property type="entry name" value="Cation_efflux"/>
    <property type="match status" value="1"/>
</dbReference>
<name>A0A9X0BUR2_9EURO</name>
<evidence type="ECO:0000313" key="12">
    <source>
        <dbReference type="EMBL" id="KAJ5485116.1"/>
    </source>
</evidence>
<dbReference type="PANTHER" id="PTHR45820:SF5">
    <property type="entry name" value="DIFFUSION FACILITATOR FAMILY METAL ION TRANSPORTER, PUTATIVE-RELATED"/>
    <property type="match status" value="1"/>
</dbReference>
<dbReference type="InterPro" id="IPR036837">
    <property type="entry name" value="Cation_efflux_CTD_sf"/>
</dbReference>
<dbReference type="GO" id="GO:0005385">
    <property type="term" value="F:zinc ion transmembrane transporter activity"/>
    <property type="evidence" value="ECO:0007669"/>
    <property type="project" value="TreeGrafter"/>
</dbReference>
<dbReference type="InterPro" id="IPR027469">
    <property type="entry name" value="Cation_efflux_TMD_sf"/>
</dbReference>
<evidence type="ECO:0000256" key="6">
    <source>
        <dbReference type="ARBA" id="ARBA00022989"/>
    </source>
</evidence>
<evidence type="ECO:0000313" key="13">
    <source>
        <dbReference type="Proteomes" id="UP001148312"/>
    </source>
</evidence>
<comment type="similarity">
    <text evidence="2">Belongs to the cation diffusion facilitator (CDF) transporter (TC 2.A.4) family. SLC30A subfamily.</text>
</comment>
<sequence>MLRLSRVQRLSAVIGISFCFFVAEISIGFYTHSLALVADAFHYLNDLVGFIIALVAAITLVFTYLSKVAKRTDAPQALTFGWQRIQLLGAFFNGVLLFGLGLSVFLQSIERFIDMKEIENPKLVLIVGCVGFTLNLVSVVFLHAIPIVMLIVMMTPKRPKKLTVTITKTITAPSPTNKAASSRPLSHPQRPQKQVQTPPISPPTLFAIPTSPVHIHHRHHVNAKTLKSKPHRDLAMIGVLIHVMGDCANNLGVIIAAAVIWFAHYGGRFYADPAVSMGIAIMILASSIPLSLAIGQTTSHFPRIRLPSKFDPNQGIVAVRSTGLILLQSAPTGVHHSDVAHDLQRLPGVLAVHELHIWQLNQTKSLASAHIVLDGNASVAVDFESLAVTIRECFHAYGIHSVTLQPEIHGGRSDSGTEDAGLESGSGSGRSSGVEWVGGGEVRERMESEKVVIGFEG</sequence>
<evidence type="ECO:0000256" key="9">
    <source>
        <dbReference type="SAM" id="Phobius"/>
    </source>
</evidence>
<reference evidence="12" key="2">
    <citation type="journal article" date="2023" name="IMA Fungus">
        <title>Comparative genomic study of the Penicillium genus elucidates a diverse pangenome and 15 lateral gene transfer events.</title>
        <authorList>
            <person name="Petersen C."/>
            <person name="Sorensen T."/>
            <person name="Nielsen M.R."/>
            <person name="Sondergaard T.E."/>
            <person name="Sorensen J.L."/>
            <person name="Fitzpatrick D.A."/>
            <person name="Frisvad J.C."/>
            <person name="Nielsen K.L."/>
        </authorList>
    </citation>
    <scope>NUCLEOTIDE SEQUENCE</scope>
    <source>
        <strain evidence="12">IBT 30728</strain>
    </source>
</reference>
<dbReference type="PANTHER" id="PTHR45820">
    <property type="entry name" value="FI23527P1"/>
    <property type="match status" value="1"/>
</dbReference>
<keyword evidence="6 9" id="KW-1133">Transmembrane helix</keyword>
<proteinExistence type="inferred from homology"/>
<evidence type="ECO:0000256" key="8">
    <source>
        <dbReference type="SAM" id="MobiDB-lite"/>
    </source>
</evidence>
<dbReference type="EMBL" id="JAPWDQ010000005">
    <property type="protein sequence ID" value="KAJ5485116.1"/>
    <property type="molecule type" value="Genomic_DNA"/>
</dbReference>
<evidence type="ECO:0000259" key="10">
    <source>
        <dbReference type="Pfam" id="PF01545"/>
    </source>
</evidence>
<keyword evidence="5" id="KW-0862">Zinc</keyword>
<evidence type="ECO:0000259" key="11">
    <source>
        <dbReference type="Pfam" id="PF16916"/>
    </source>
</evidence>
<comment type="caution">
    <text evidence="12">The sequence shown here is derived from an EMBL/GenBank/DDBJ whole genome shotgun (WGS) entry which is preliminary data.</text>
</comment>
<accession>A0A9X0BUR2</accession>
<protein>
    <submittedName>
        <fullName evidence="12">Uncharacterized protein</fullName>
    </submittedName>
</protein>
<keyword evidence="4 9" id="KW-0812">Transmembrane</keyword>
<dbReference type="Proteomes" id="UP001148312">
    <property type="component" value="Unassembled WGS sequence"/>
</dbReference>